<evidence type="ECO:0000313" key="3">
    <source>
        <dbReference type="Proteomes" id="UP000290189"/>
    </source>
</evidence>
<keyword evidence="2" id="KW-0496">Mitochondrion</keyword>
<feature type="compositionally biased region" description="Basic and acidic residues" evidence="1">
    <location>
        <begin position="12"/>
        <end position="25"/>
    </location>
</feature>
<dbReference type="AlphaFoldDB" id="A0A3P3Y3U0"/>
<feature type="compositionally biased region" description="Acidic residues" evidence="1">
    <location>
        <begin position="1"/>
        <end position="11"/>
    </location>
</feature>
<gene>
    <name evidence="2" type="ORF">PLBR_LOCUS1996</name>
</gene>
<evidence type="ECO:0000256" key="1">
    <source>
        <dbReference type="SAM" id="MobiDB-lite"/>
    </source>
</evidence>
<feature type="region of interest" description="Disordered" evidence="1">
    <location>
        <begin position="1"/>
        <end position="61"/>
    </location>
</feature>
<reference evidence="2 3" key="1">
    <citation type="submission" date="2018-03" db="EMBL/GenBank/DDBJ databases">
        <authorList>
            <person name="Fogelqvist J."/>
        </authorList>
    </citation>
    <scope>NUCLEOTIDE SEQUENCE [LARGE SCALE GENOMIC DNA]</scope>
</reference>
<sequence length="463" mass="52372">MSDDDNDDADDTSERRSTTWNEARRSIRRLPPLKQARPRSPGRTYRIRRRQQRYLRPGEPMPFPAWSYLPPLMVAPPWGMPPPPHPSPYPYSCYGYGDPDAGHAPRPRHADRPGKRDEPPDVKDGASPPRQVGDDREHDRMTSAVDSEQAQAARKILTWWRRIRNARRVRRDESRQAAALQVTDQLIEEFLNGDIIPDLLISVIRGSSQRFAPYSEDVLTSKEVLDGILFEVVDECLRGVVADLIGRLVGGYLHECSQARANDVLTAAVDAIIADVCDDALPGIVRQVVQSMVDEYLALVDDMAKVEILMAPMIDEICDDIAEEVLVRHTVDGLVDQWADELTERVCRSTWERVQKQTAADHKVVEAQIIRKHSSTLLDKSILKILLTNLATRNESATINMHVQRLLDKMILDRVVRLHVDLHDNAQQVGENLALSTFHQVVTAQASVDVLVHVLRSELRRPP</sequence>
<dbReference type="Proteomes" id="UP000290189">
    <property type="component" value="Unassembled WGS sequence"/>
</dbReference>
<geneLocation type="mitochondrion" evidence="2"/>
<feature type="compositionally biased region" description="Basic and acidic residues" evidence="1">
    <location>
        <begin position="132"/>
        <end position="141"/>
    </location>
</feature>
<feature type="compositionally biased region" description="Basic and acidic residues" evidence="1">
    <location>
        <begin position="100"/>
        <end position="124"/>
    </location>
</feature>
<evidence type="ECO:0000313" key="2">
    <source>
        <dbReference type="EMBL" id="SPQ94781.1"/>
    </source>
</evidence>
<dbReference type="EMBL" id="OVEO01000003">
    <property type="protein sequence ID" value="SPQ94781.1"/>
    <property type="molecule type" value="Genomic_DNA"/>
</dbReference>
<name>A0A3P3Y3U0_PLABS</name>
<feature type="region of interest" description="Disordered" evidence="1">
    <location>
        <begin position="100"/>
        <end position="149"/>
    </location>
</feature>
<accession>A0A3P3Y3U0</accession>
<organism evidence="2 3">
    <name type="scientific">Plasmodiophora brassicae</name>
    <name type="common">Clubroot disease agent</name>
    <dbReference type="NCBI Taxonomy" id="37360"/>
    <lineage>
        <taxon>Eukaryota</taxon>
        <taxon>Sar</taxon>
        <taxon>Rhizaria</taxon>
        <taxon>Endomyxa</taxon>
        <taxon>Phytomyxea</taxon>
        <taxon>Plasmodiophorida</taxon>
        <taxon>Plasmodiophoridae</taxon>
        <taxon>Plasmodiophora</taxon>
    </lineage>
</organism>
<protein>
    <submittedName>
        <fullName evidence="2">Uncharacterized protein</fullName>
    </submittedName>
</protein>
<proteinExistence type="predicted"/>